<comment type="caution">
    <text evidence="1">The sequence shown here is derived from an EMBL/GenBank/DDBJ whole genome shotgun (WGS) entry which is preliminary data.</text>
</comment>
<protein>
    <submittedName>
        <fullName evidence="1">TPPP family protein</fullName>
    </submittedName>
</protein>
<dbReference type="GO" id="GO:0015631">
    <property type="term" value="F:tubulin binding"/>
    <property type="evidence" value="ECO:0007669"/>
    <property type="project" value="InterPro"/>
</dbReference>
<sequence>MYTVVSLHYHRTKKITFTEFEKYLDEISKSKKVDAGTIRTKLKDCGAPGTSGTTINKIFTLLQEKNLENYANRLSCLQILKNIKRGSQHAEKPTQLTLKDLTQ</sequence>
<dbReference type="GO" id="GO:0046785">
    <property type="term" value="P:microtubule polymerization"/>
    <property type="evidence" value="ECO:0007669"/>
    <property type="project" value="InterPro"/>
</dbReference>
<accession>A0A5B7IL84</accession>
<reference evidence="1 2" key="1">
    <citation type="submission" date="2019-05" db="EMBL/GenBank/DDBJ databases">
        <title>Another draft genome of Portunus trituberculatus and its Hox gene families provides insights of decapod evolution.</title>
        <authorList>
            <person name="Jeong J.-H."/>
            <person name="Song I."/>
            <person name="Kim S."/>
            <person name="Choi T."/>
            <person name="Kim D."/>
            <person name="Ryu S."/>
            <person name="Kim W."/>
        </authorList>
    </citation>
    <scope>NUCLEOTIDE SEQUENCE [LARGE SCALE GENOMIC DNA]</scope>
    <source>
        <tissue evidence="1">Muscle</tissue>
    </source>
</reference>
<evidence type="ECO:0000313" key="1">
    <source>
        <dbReference type="EMBL" id="MPC84582.1"/>
    </source>
</evidence>
<keyword evidence="2" id="KW-1185">Reference proteome</keyword>
<organism evidence="1 2">
    <name type="scientific">Portunus trituberculatus</name>
    <name type="common">Swimming crab</name>
    <name type="synonym">Neptunus trituberculatus</name>
    <dbReference type="NCBI Taxonomy" id="210409"/>
    <lineage>
        <taxon>Eukaryota</taxon>
        <taxon>Metazoa</taxon>
        <taxon>Ecdysozoa</taxon>
        <taxon>Arthropoda</taxon>
        <taxon>Crustacea</taxon>
        <taxon>Multicrustacea</taxon>
        <taxon>Malacostraca</taxon>
        <taxon>Eumalacostraca</taxon>
        <taxon>Eucarida</taxon>
        <taxon>Decapoda</taxon>
        <taxon>Pleocyemata</taxon>
        <taxon>Brachyura</taxon>
        <taxon>Eubrachyura</taxon>
        <taxon>Portunoidea</taxon>
        <taxon>Portunidae</taxon>
        <taxon>Portuninae</taxon>
        <taxon>Portunus</taxon>
    </lineage>
</organism>
<dbReference type="InterPro" id="IPR008907">
    <property type="entry name" value="TPP/p25"/>
</dbReference>
<name>A0A5B7IL84_PORTR</name>
<dbReference type="Proteomes" id="UP000324222">
    <property type="component" value="Unassembled WGS sequence"/>
</dbReference>
<proteinExistence type="predicted"/>
<dbReference type="EMBL" id="VSRR010065810">
    <property type="protein sequence ID" value="MPC84582.1"/>
    <property type="molecule type" value="Genomic_DNA"/>
</dbReference>
<evidence type="ECO:0000313" key="2">
    <source>
        <dbReference type="Proteomes" id="UP000324222"/>
    </source>
</evidence>
<dbReference type="Pfam" id="PF05517">
    <property type="entry name" value="p25-alpha"/>
    <property type="match status" value="1"/>
</dbReference>
<dbReference type="AlphaFoldDB" id="A0A5B7IL84"/>
<gene>
    <name evidence="1" type="ORF">E2C01_079324</name>
</gene>